<organism evidence="1">
    <name type="scientific">Fagus sylvatica</name>
    <name type="common">Beechnut</name>
    <dbReference type="NCBI Taxonomy" id="28930"/>
    <lineage>
        <taxon>Eukaryota</taxon>
        <taxon>Viridiplantae</taxon>
        <taxon>Streptophyta</taxon>
        <taxon>Embryophyta</taxon>
        <taxon>Tracheophyta</taxon>
        <taxon>Spermatophyta</taxon>
        <taxon>Magnoliopsida</taxon>
        <taxon>eudicotyledons</taxon>
        <taxon>Gunneridae</taxon>
        <taxon>Pentapetalae</taxon>
        <taxon>rosids</taxon>
        <taxon>fabids</taxon>
        <taxon>Fagales</taxon>
        <taxon>Fagaceae</taxon>
        <taxon>Fagus</taxon>
    </lineage>
</organism>
<reference evidence="1" key="1">
    <citation type="submission" date="2018-02" db="EMBL/GenBank/DDBJ databases">
        <authorList>
            <person name="Cohen D.B."/>
            <person name="Kent A.D."/>
        </authorList>
    </citation>
    <scope>NUCLEOTIDE SEQUENCE</scope>
</reference>
<evidence type="ECO:0000313" key="1">
    <source>
        <dbReference type="EMBL" id="SPC74060.1"/>
    </source>
</evidence>
<dbReference type="AlphaFoldDB" id="A0A2N9EHA1"/>
<gene>
    <name evidence="1" type="ORF">FSB_LOCUS1942</name>
</gene>
<dbReference type="EMBL" id="OIVN01000090">
    <property type="protein sequence ID" value="SPC74060.1"/>
    <property type="molecule type" value="Genomic_DNA"/>
</dbReference>
<name>A0A2N9EHA1_FAGSY</name>
<protein>
    <submittedName>
        <fullName evidence="1">Uncharacterized protein</fullName>
    </submittedName>
</protein>
<proteinExistence type="predicted"/>
<sequence>MALGVCRPCIGVCATHVDTCLRVGEAARAWQLVEAPTEPISAAFDRSASDEFDRGIGFSNRSTEAPDLDFESYGSAGRVNIVAGTFSDAWGHVAALMAVFPLYNDRSGDDLSIGGGLYPRRCLERRFRRSWWLGRAWWRVGNPVEHSSDA</sequence>
<accession>A0A2N9EHA1</accession>